<evidence type="ECO:0000256" key="1">
    <source>
        <dbReference type="SAM" id="MobiDB-lite"/>
    </source>
</evidence>
<evidence type="ECO:0000313" key="3">
    <source>
        <dbReference type="Proteomes" id="UP001530400"/>
    </source>
</evidence>
<protein>
    <submittedName>
        <fullName evidence="2">Uncharacterized protein</fullName>
    </submittedName>
</protein>
<dbReference type="Proteomes" id="UP001530400">
    <property type="component" value="Unassembled WGS sequence"/>
</dbReference>
<feature type="region of interest" description="Disordered" evidence="1">
    <location>
        <begin position="404"/>
        <end position="423"/>
    </location>
</feature>
<evidence type="ECO:0000313" key="2">
    <source>
        <dbReference type="EMBL" id="KAL3804733.1"/>
    </source>
</evidence>
<feature type="compositionally biased region" description="Basic and acidic residues" evidence="1">
    <location>
        <begin position="117"/>
        <end position="132"/>
    </location>
</feature>
<feature type="compositionally biased region" description="Basic and acidic residues" evidence="1">
    <location>
        <begin position="291"/>
        <end position="304"/>
    </location>
</feature>
<accession>A0ABD3QX12</accession>
<comment type="caution">
    <text evidence="2">The sequence shown here is derived from an EMBL/GenBank/DDBJ whole genome shotgun (WGS) entry which is preliminary data.</text>
</comment>
<feature type="compositionally biased region" description="Polar residues" evidence="1">
    <location>
        <begin position="133"/>
        <end position="144"/>
    </location>
</feature>
<dbReference type="AlphaFoldDB" id="A0ABD3QX12"/>
<feature type="region of interest" description="Disordered" evidence="1">
    <location>
        <begin position="110"/>
        <end position="149"/>
    </location>
</feature>
<feature type="region of interest" description="Disordered" evidence="1">
    <location>
        <begin position="50"/>
        <end position="69"/>
    </location>
</feature>
<dbReference type="EMBL" id="JALLPJ020000032">
    <property type="protein sequence ID" value="KAL3804733.1"/>
    <property type="molecule type" value="Genomic_DNA"/>
</dbReference>
<organism evidence="2 3">
    <name type="scientific">Cyclotella atomus</name>
    <dbReference type="NCBI Taxonomy" id="382360"/>
    <lineage>
        <taxon>Eukaryota</taxon>
        <taxon>Sar</taxon>
        <taxon>Stramenopiles</taxon>
        <taxon>Ochrophyta</taxon>
        <taxon>Bacillariophyta</taxon>
        <taxon>Coscinodiscophyceae</taxon>
        <taxon>Thalassiosirophycidae</taxon>
        <taxon>Stephanodiscales</taxon>
        <taxon>Stephanodiscaceae</taxon>
        <taxon>Cyclotella</taxon>
    </lineage>
</organism>
<sequence>MNDDSLNESVFRALDTTTITNTNITTLQRQSKSFRASTATINYTYDEEPTMEPAEEMKRSASQESGDGEFDATTTIYKIHRKLLSLMSNPQQFHDAIDWIAKIEKGIDPFHPGGASEAEKEGLEFEKEDGTHNVRTSDTPSSAGDSKYPAQSRLIPPLPIQIFASDAEVVLPEAMTASQLFGIERVTGIELEAAAGIVGLSALFLRWLVPFVHVIFDTLQNSTPGVHLPALMPEGDHMNIIDPPGLTVMRIAGGRYRVTGSHRVVWRWMNKFSPASTFNVPQDSSPYEGHTQNEREENENKDTDFDFGDLVTMTIIDVFETDQEGKLLSYCPTFDNRAVHRTQEVVERVKKGASNLKERVDVVVKSPTGQKALKAASHFGMRKYTQAIHVGNLVKFRIEEEIQKRNKSPSETSLDAVAGTDVGDAQEMEDATDGKLDNASSAATPVLETISSEAEKMNIIGGATSKRSKNEYYFSDDSTAASSPQPKGDFLSTELDRGMIYCRTQAGISYCS</sequence>
<keyword evidence="3" id="KW-1185">Reference proteome</keyword>
<feature type="region of interest" description="Disordered" evidence="1">
    <location>
        <begin position="277"/>
        <end position="304"/>
    </location>
</feature>
<proteinExistence type="predicted"/>
<reference evidence="2 3" key="1">
    <citation type="submission" date="2024-10" db="EMBL/GenBank/DDBJ databases">
        <title>Updated reference genomes for cyclostephanoid diatoms.</title>
        <authorList>
            <person name="Roberts W.R."/>
            <person name="Alverson A.J."/>
        </authorList>
    </citation>
    <scope>NUCLEOTIDE SEQUENCE [LARGE SCALE GENOMIC DNA]</scope>
    <source>
        <strain evidence="2 3">AJA010-31</strain>
    </source>
</reference>
<gene>
    <name evidence="2" type="ORF">ACHAWO_011458</name>
</gene>
<name>A0ABD3QX12_9STRA</name>